<accession>A0AAD9MX88</accession>
<organism evidence="2 3">
    <name type="scientific">Paralvinella palmiformis</name>
    <dbReference type="NCBI Taxonomy" id="53620"/>
    <lineage>
        <taxon>Eukaryota</taxon>
        <taxon>Metazoa</taxon>
        <taxon>Spiralia</taxon>
        <taxon>Lophotrochozoa</taxon>
        <taxon>Annelida</taxon>
        <taxon>Polychaeta</taxon>
        <taxon>Sedentaria</taxon>
        <taxon>Canalipalpata</taxon>
        <taxon>Terebellida</taxon>
        <taxon>Terebelliformia</taxon>
        <taxon>Alvinellidae</taxon>
        <taxon>Paralvinella</taxon>
    </lineage>
</organism>
<dbReference type="AlphaFoldDB" id="A0AAD9MX88"/>
<protein>
    <submittedName>
        <fullName evidence="2">Uncharacterized protein</fullName>
    </submittedName>
</protein>
<reference evidence="2" key="1">
    <citation type="journal article" date="2023" name="Mol. Biol. Evol.">
        <title>Third-Generation Sequencing Reveals the Adaptive Role of the Epigenome in Three Deep-Sea Polychaetes.</title>
        <authorList>
            <person name="Perez M."/>
            <person name="Aroh O."/>
            <person name="Sun Y."/>
            <person name="Lan Y."/>
            <person name="Juniper S.K."/>
            <person name="Young C.R."/>
            <person name="Angers B."/>
            <person name="Qian P.Y."/>
        </authorList>
    </citation>
    <scope>NUCLEOTIDE SEQUENCE</scope>
    <source>
        <strain evidence="2">P08H-3</strain>
    </source>
</reference>
<sequence>MLTRLRKLDERRMVLQKSVNHDIGRLMSVFFNEKFIVTGLEDINVKSVHSNEMVGSCEWAEARVKRRLHGCGNVADVDLVAKMAKIVSEKEVCEQELKEYKRKLAEMNEKNVKRRVSRSVGSEE</sequence>
<proteinExistence type="predicted"/>
<keyword evidence="1" id="KW-0175">Coiled coil</keyword>
<evidence type="ECO:0000313" key="3">
    <source>
        <dbReference type="Proteomes" id="UP001208570"/>
    </source>
</evidence>
<comment type="caution">
    <text evidence="2">The sequence shown here is derived from an EMBL/GenBank/DDBJ whole genome shotgun (WGS) entry which is preliminary data.</text>
</comment>
<gene>
    <name evidence="2" type="ORF">LSH36_569g01026</name>
</gene>
<evidence type="ECO:0000256" key="1">
    <source>
        <dbReference type="SAM" id="Coils"/>
    </source>
</evidence>
<keyword evidence="3" id="KW-1185">Reference proteome</keyword>
<dbReference type="EMBL" id="JAODUP010000569">
    <property type="protein sequence ID" value="KAK2147116.1"/>
    <property type="molecule type" value="Genomic_DNA"/>
</dbReference>
<dbReference type="Proteomes" id="UP001208570">
    <property type="component" value="Unassembled WGS sequence"/>
</dbReference>
<name>A0AAD9MX88_9ANNE</name>
<feature type="coiled-coil region" evidence="1">
    <location>
        <begin position="83"/>
        <end position="110"/>
    </location>
</feature>
<evidence type="ECO:0000313" key="2">
    <source>
        <dbReference type="EMBL" id="KAK2147116.1"/>
    </source>
</evidence>